<keyword evidence="3" id="KW-1185">Reference proteome</keyword>
<organism evidence="2 3">
    <name type="scientific">Coptis chinensis</name>
    <dbReference type="NCBI Taxonomy" id="261450"/>
    <lineage>
        <taxon>Eukaryota</taxon>
        <taxon>Viridiplantae</taxon>
        <taxon>Streptophyta</taxon>
        <taxon>Embryophyta</taxon>
        <taxon>Tracheophyta</taxon>
        <taxon>Spermatophyta</taxon>
        <taxon>Magnoliopsida</taxon>
        <taxon>Ranunculales</taxon>
        <taxon>Ranunculaceae</taxon>
        <taxon>Coptidoideae</taxon>
        <taxon>Coptis</taxon>
    </lineage>
</organism>
<dbReference type="Proteomes" id="UP000631114">
    <property type="component" value="Unassembled WGS sequence"/>
</dbReference>
<reference evidence="2 3" key="1">
    <citation type="submission" date="2020-10" db="EMBL/GenBank/DDBJ databases">
        <title>The Coptis chinensis genome and diversification of protoberbering-type alkaloids.</title>
        <authorList>
            <person name="Wang B."/>
            <person name="Shu S."/>
            <person name="Song C."/>
            <person name="Liu Y."/>
        </authorList>
    </citation>
    <scope>NUCLEOTIDE SEQUENCE [LARGE SCALE GENOMIC DNA]</scope>
    <source>
        <strain evidence="2">HL-2020</strain>
        <tissue evidence="2">Leaf</tissue>
    </source>
</reference>
<feature type="transmembrane region" description="Helical" evidence="1">
    <location>
        <begin position="39"/>
        <end position="58"/>
    </location>
</feature>
<keyword evidence="1" id="KW-0472">Membrane</keyword>
<comment type="caution">
    <text evidence="2">The sequence shown here is derived from an EMBL/GenBank/DDBJ whole genome shotgun (WGS) entry which is preliminary data.</text>
</comment>
<dbReference type="OrthoDB" id="1681527at2759"/>
<accession>A0A835HZ47</accession>
<gene>
    <name evidence="2" type="ORF">IFM89_011559</name>
</gene>
<keyword evidence="1" id="KW-1133">Transmembrane helix</keyword>
<evidence type="ECO:0000313" key="3">
    <source>
        <dbReference type="Proteomes" id="UP000631114"/>
    </source>
</evidence>
<name>A0A835HZ47_9MAGN</name>
<protein>
    <submittedName>
        <fullName evidence="2">Uncharacterized protein</fullName>
    </submittedName>
</protein>
<keyword evidence="1" id="KW-0812">Transmembrane</keyword>
<sequence length="73" mass="8126">MTGNAFVLQSLPLAMVLGLTGLLFASMSLRQAQSDFRHIFFSLIWASLSLGITAFVRANGRIFCNRPRLHKSQ</sequence>
<evidence type="ECO:0000256" key="1">
    <source>
        <dbReference type="SAM" id="Phobius"/>
    </source>
</evidence>
<feature type="transmembrane region" description="Helical" evidence="1">
    <location>
        <begin position="6"/>
        <end position="27"/>
    </location>
</feature>
<dbReference type="EMBL" id="JADFTS010000004">
    <property type="protein sequence ID" value="KAF9608790.1"/>
    <property type="molecule type" value="Genomic_DNA"/>
</dbReference>
<dbReference type="AlphaFoldDB" id="A0A835HZ47"/>
<evidence type="ECO:0000313" key="2">
    <source>
        <dbReference type="EMBL" id="KAF9608790.1"/>
    </source>
</evidence>
<proteinExistence type="predicted"/>